<dbReference type="AlphaFoldDB" id="A0A3N2D6Q5"/>
<keyword evidence="3" id="KW-0862">Zinc</keyword>
<dbReference type="GO" id="GO:0006269">
    <property type="term" value="P:DNA replication, synthesis of primer"/>
    <property type="evidence" value="ECO:0007669"/>
    <property type="project" value="TreeGrafter"/>
</dbReference>
<feature type="region of interest" description="Disordered" evidence="4">
    <location>
        <begin position="51"/>
        <end position="70"/>
    </location>
</feature>
<protein>
    <submittedName>
        <fullName evidence="6">CHC2-type zinc finger protein</fullName>
    </submittedName>
</protein>
<evidence type="ECO:0000256" key="2">
    <source>
        <dbReference type="ARBA" id="ARBA00022771"/>
    </source>
</evidence>
<dbReference type="Proteomes" id="UP000275356">
    <property type="component" value="Unassembled WGS sequence"/>
</dbReference>
<keyword evidence="1" id="KW-0479">Metal-binding</keyword>
<dbReference type="OrthoDB" id="9803773at2"/>
<dbReference type="GO" id="GO:0008270">
    <property type="term" value="F:zinc ion binding"/>
    <property type="evidence" value="ECO:0007669"/>
    <property type="project" value="UniProtKB-KW"/>
</dbReference>
<evidence type="ECO:0000256" key="4">
    <source>
        <dbReference type="SAM" id="MobiDB-lite"/>
    </source>
</evidence>
<keyword evidence="7" id="KW-1185">Reference proteome</keyword>
<dbReference type="GO" id="GO:0005737">
    <property type="term" value="C:cytoplasm"/>
    <property type="evidence" value="ECO:0007669"/>
    <property type="project" value="TreeGrafter"/>
</dbReference>
<proteinExistence type="predicted"/>
<dbReference type="InterPro" id="IPR036977">
    <property type="entry name" value="DNA_primase_Znf_CHC2"/>
</dbReference>
<gene>
    <name evidence="6" type="ORF">EDD28_0007</name>
</gene>
<feature type="region of interest" description="Disordered" evidence="4">
    <location>
        <begin position="84"/>
        <end position="131"/>
    </location>
</feature>
<dbReference type="Gene3D" id="3.90.580.10">
    <property type="entry name" value="Zinc finger, CHC2-type domain"/>
    <property type="match status" value="1"/>
</dbReference>
<dbReference type="SUPFAM" id="SSF57783">
    <property type="entry name" value="Zinc beta-ribbon"/>
    <property type="match status" value="1"/>
</dbReference>
<dbReference type="InterPro" id="IPR050219">
    <property type="entry name" value="DnaG_primase"/>
</dbReference>
<comment type="caution">
    <text evidence="6">The sequence shown here is derived from an EMBL/GenBank/DDBJ whole genome shotgun (WGS) entry which is preliminary data.</text>
</comment>
<organism evidence="6 7">
    <name type="scientific">Salana multivorans</name>
    <dbReference type="NCBI Taxonomy" id="120377"/>
    <lineage>
        <taxon>Bacteria</taxon>
        <taxon>Bacillati</taxon>
        <taxon>Actinomycetota</taxon>
        <taxon>Actinomycetes</taxon>
        <taxon>Micrococcales</taxon>
        <taxon>Beutenbergiaceae</taxon>
        <taxon>Salana</taxon>
    </lineage>
</organism>
<dbReference type="GO" id="GO:0003677">
    <property type="term" value="F:DNA binding"/>
    <property type="evidence" value="ECO:0007669"/>
    <property type="project" value="InterPro"/>
</dbReference>
<evidence type="ECO:0000313" key="6">
    <source>
        <dbReference type="EMBL" id="ROR95455.1"/>
    </source>
</evidence>
<sequence length="302" mass="32767">MTRPRSDGIIDLVAIARALDFDWPVIERLTRREFAVFIDRLAQMGDPLSERGDQNWGLPPGASQWRGSRGMSLDGWDGSWEGPPLPRILRSRRSPTTRGVGSSPRVGAAASRWRAQVGSRSHSRARAQGWAGQTTFAGASDGSLGHGLSARASLERCDVAPEGRAVLARLSARRDRDGEGLDIVTVFEHYSIPIHSGRSSQMVRCPFHGDSTPSLSVDLNKDVWNCHSCGEGGNAWQMVLRMEAGDYGRARSVEAQLVGAAGDPRGGRRQVSGGGYTRGRSVSPGAGRKPRDRTALPPWLRH</sequence>
<name>A0A3N2D6Q5_9MICO</name>
<evidence type="ECO:0000259" key="5">
    <source>
        <dbReference type="SMART" id="SM00400"/>
    </source>
</evidence>
<keyword evidence="2" id="KW-0863">Zinc-finger</keyword>
<dbReference type="PANTHER" id="PTHR30313:SF2">
    <property type="entry name" value="DNA PRIMASE"/>
    <property type="match status" value="1"/>
</dbReference>
<accession>A0A3N2D6Q5</accession>
<evidence type="ECO:0000256" key="1">
    <source>
        <dbReference type="ARBA" id="ARBA00022723"/>
    </source>
</evidence>
<dbReference type="EMBL" id="RKHQ01000001">
    <property type="protein sequence ID" value="ROR95455.1"/>
    <property type="molecule type" value="Genomic_DNA"/>
</dbReference>
<dbReference type="SMART" id="SM00400">
    <property type="entry name" value="ZnF_CHCC"/>
    <property type="match status" value="1"/>
</dbReference>
<dbReference type="GO" id="GO:0003899">
    <property type="term" value="F:DNA-directed RNA polymerase activity"/>
    <property type="evidence" value="ECO:0007669"/>
    <property type="project" value="InterPro"/>
</dbReference>
<evidence type="ECO:0000313" key="7">
    <source>
        <dbReference type="Proteomes" id="UP000275356"/>
    </source>
</evidence>
<dbReference type="InterPro" id="IPR002694">
    <property type="entry name" value="Znf_CHC2"/>
</dbReference>
<evidence type="ECO:0000256" key="3">
    <source>
        <dbReference type="ARBA" id="ARBA00022833"/>
    </source>
</evidence>
<dbReference type="PANTHER" id="PTHR30313">
    <property type="entry name" value="DNA PRIMASE"/>
    <property type="match status" value="1"/>
</dbReference>
<dbReference type="Pfam" id="PF01807">
    <property type="entry name" value="Zn_ribbon_DnaG"/>
    <property type="match status" value="1"/>
</dbReference>
<feature type="region of interest" description="Disordered" evidence="4">
    <location>
        <begin position="259"/>
        <end position="302"/>
    </location>
</feature>
<feature type="domain" description="Zinc finger CHC2-type" evidence="5">
    <location>
        <begin position="205"/>
        <end position="257"/>
    </location>
</feature>
<reference evidence="6 7" key="1">
    <citation type="submission" date="2018-11" db="EMBL/GenBank/DDBJ databases">
        <title>Sequencing the genomes of 1000 actinobacteria strains.</title>
        <authorList>
            <person name="Klenk H.-P."/>
        </authorList>
    </citation>
    <scope>NUCLEOTIDE SEQUENCE [LARGE SCALE GENOMIC DNA]</scope>
    <source>
        <strain evidence="6 7">DSM 13521</strain>
    </source>
</reference>